<evidence type="ECO:0000313" key="3">
    <source>
        <dbReference type="Proteomes" id="UP000184222"/>
    </source>
</evidence>
<evidence type="ECO:0000313" key="2">
    <source>
        <dbReference type="EMBL" id="API85972.1"/>
    </source>
</evidence>
<name>A0A1L4BQ73_9GAMM</name>
<dbReference type="PROSITE" id="PS51186">
    <property type="entry name" value="GNAT"/>
    <property type="match status" value="1"/>
</dbReference>
<dbReference type="GO" id="GO:0016747">
    <property type="term" value="F:acyltransferase activity, transferring groups other than amino-acyl groups"/>
    <property type="evidence" value="ECO:0007669"/>
    <property type="project" value="InterPro"/>
</dbReference>
<protein>
    <submittedName>
        <fullName evidence="2">Ribosomal-protein-alanine acetyltransferase</fullName>
    </submittedName>
</protein>
<dbReference type="InterPro" id="IPR016181">
    <property type="entry name" value="Acyl_CoA_acyltransferase"/>
</dbReference>
<dbReference type="EMBL" id="CP016796">
    <property type="protein sequence ID" value="API85972.1"/>
    <property type="molecule type" value="Genomic_DNA"/>
</dbReference>
<dbReference type="Proteomes" id="UP000184222">
    <property type="component" value="Chromosome"/>
</dbReference>
<feature type="domain" description="N-acetyltransferase" evidence="1">
    <location>
        <begin position="1"/>
        <end position="140"/>
    </location>
</feature>
<dbReference type="AlphaFoldDB" id="A0A1L4BQ73"/>
<reference evidence="2 3" key="1">
    <citation type="journal article" date="2016" name="Appl. Environ. Microbiol.">
        <title>Whole genome relationships among Francisella bacteria of diverse origin define new species and provide specific regions for detection.</title>
        <authorList>
            <person name="Challacombe J.F."/>
            <person name="Petersen J.M."/>
            <person name="Gallegos-Graves V."/>
            <person name="Hodge D."/>
            <person name="Pillai S."/>
            <person name="Kuske C.R."/>
        </authorList>
    </citation>
    <scope>NUCLEOTIDE SEQUENCE [LARGE SCALE GENOMIC DNA]</scope>
    <source>
        <strain evidence="3">TX07-7310</strain>
    </source>
</reference>
<dbReference type="OrthoDB" id="27442at2"/>
<keyword evidence="2" id="KW-0808">Transferase</keyword>
<gene>
    <name evidence="2" type="ORF">F7310_00755</name>
</gene>
<sequence length="145" mass="16918">MQITKAKLSHLKELIDLEDSTFLSDKISRRQFIYNIKKQKNFFVSKKASSLTGYILCFEYKKTIRIYSLAVCQNSQGQGVGKRLLEYILNNSTKDITLEVNTNNFRAINLYRNIGFKIHKKINSFYENGDSAYKMLLTKKNNLKN</sequence>
<dbReference type="Gene3D" id="3.40.630.30">
    <property type="match status" value="1"/>
</dbReference>
<proteinExistence type="predicted"/>
<dbReference type="RefSeq" id="WP_072711174.1">
    <property type="nucleotide sequence ID" value="NZ_CP016796.1"/>
</dbReference>
<dbReference type="Pfam" id="PF13673">
    <property type="entry name" value="Acetyltransf_10"/>
    <property type="match status" value="1"/>
</dbReference>
<dbReference type="CDD" id="cd04301">
    <property type="entry name" value="NAT_SF"/>
    <property type="match status" value="1"/>
</dbReference>
<dbReference type="PANTHER" id="PTHR47542">
    <property type="entry name" value="ACYL-COA N-ACYLTRANSFERASES (NAT) SUPERFAMILY PROTEIN"/>
    <property type="match status" value="1"/>
</dbReference>
<keyword evidence="3" id="KW-1185">Reference proteome</keyword>
<dbReference type="PANTHER" id="PTHR47542:SF2">
    <property type="entry name" value="ACYL-COA N-ACYLTRANSFERASES (NAT) SUPERFAMILY PROTEIN"/>
    <property type="match status" value="1"/>
</dbReference>
<dbReference type="SUPFAM" id="SSF55729">
    <property type="entry name" value="Acyl-CoA N-acyltransferases (Nat)"/>
    <property type="match status" value="1"/>
</dbReference>
<accession>A0A1L4BQ73</accession>
<dbReference type="InterPro" id="IPR000182">
    <property type="entry name" value="GNAT_dom"/>
</dbReference>
<dbReference type="STRING" id="573570.F7310_00755"/>
<evidence type="ECO:0000259" key="1">
    <source>
        <dbReference type="PROSITE" id="PS51186"/>
    </source>
</evidence>
<organism evidence="2 3">
    <name type="scientific">Francisella uliginis</name>
    <dbReference type="NCBI Taxonomy" id="573570"/>
    <lineage>
        <taxon>Bacteria</taxon>
        <taxon>Pseudomonadati</taxon>
        <taxon>Pseudomonadota</taxon>
        <taxon>Gammaproteobacteria</taxon>
        <taxon>Thiotrichales</taxon>
        <taxon>Francisellaceae</taxon>
        <taxon>Francisella</taxon>
    </lineage>
</organism>
<dbReference type="KEGG" id="frx:F7310_00755"/>